<comment type="caution">
    <text evidence="8">The sequence shown here is derived from an EMBL/GenBank/DDBJ whole genome shotgun (WGS) entry which is preliminary data.</text>
</comment>
<keyword evidence="2 5" id="KW-0812">Transmembrane</keyword>
<evidence type="ECO:0000313" key="8">
    <source>
        <dbReference type="EMBL" id="KAL3680690.1"/>
    </source>
</evidence>
<dbReference type="PANTHER" id="PTHR31234:SF2">
    <property type="entry name" value="OS05G0199100 PROTEIN"/>
    <property type="match status" value="1"/>
</dbReference>
<keyword evidence="9" id="KW-1185">Reference proteome</keyword>
<organism evidence="8 9">
    <name type="scientific">Riccia sorocarpa</name>
    <dbReference type="NCBI Taxonomy" id="122646"/>
    <lineage>
        <taxon>Eukaryota</taxon>
        <taxon>Viridiplantae</taxon>
        <taxon>Streptophyta</taxon>
        <taxon>Embryophyta</taxon>
        <taxon>Marchantiophyta</taxon>
        <taxon>Marchantiopsida</taxon>
        <taxon>Marchantiidae</taxon>
        <taxon>Marchantiales</taxon>
        <taxon>Ricciaceae</taxon>
        <taxon>Riccia</taxon>
    </lineage>
</organism>
<dbReference type="PANTHER" id="PTHR31234">
    <property type="entry name" value="LATE EMBRYOGENESIS ABUNDANT (LEA) HYDROXYPROLINE-RICH GLYCOPROTEIN FAMILY"/>
    <property type="match status" value="1"/>
</dbReference>
<dbReference type="GO" id="GO:0016020">
    <property type="term" value="C:membrane"/>
    <property type="evidence" value="ECO:0007669"/>
    <property type="project" value="UniProtKB-SubCell"/>
</dbReference>
<proteinExistence type="predicted"/>
<feature type="transmembrane region" description="Helical" evidence="5">
    <location>
        <begin position="104"/>
        <end position="124"/>
    </location>
</feature>
<sequence length="290" mass="31967">MLLSALLIRLASSFWILDGWALSGSSDSSLRINLWLSGTNTPTGTELAPPPKDYYNISIKEQVYGKVAPITATSYRNKKKKRPSCKCRNPCYWGRCSPCRCCCWWLISLIFLIGVAALVFYLVVRPKAPAFEVTDFRLEGLDTSLTAQQMSTTSTVTISSRNGNKNIAFDYKSINVHITTNVKTGDVSVGDGTLPAVFQGKGETVKLQGTFKATPMAMGKDTQAALIKAQSTRNFPLKVNVDLKTRLQVGPIKFIKLKVKVRCQIAVDPSVKTGSQILNKHCDYSARPYV</sequence>
<keyword evidence="4 5" id="KW-0472">Membrane</keyword>
<keyword evidence="6" id="KW-0732">Signal</keyword>
<comment type="subcellular location">
    <subcellularLocation>
        <location evidence="1">Membrane</location>
        <topology evidence="1">Single-pass membrane protein</topology>
    </subcellularLocation>
</comment>
<reference evidence="8 9" key="1">
    <citation type="submission" date="2024-09" db="EMBL/GenBank/DDBJ databases">
        <title>Chromosome-scale assembly of Riccia sorocarpa.</title>
        <authorList>
            <person name="Paukszto L."/>
        </authorList>
    </citation>
    <scope>NUCLEOTIDE SEQUENCE [LARGE SCALE GENOMIC DNA]</scope>
    <source>
        <strain evidence="8">LP-2024</strain>
        <tissue evidence="8">Aerial parts of the thallus</tissue>
    </source>
</reference>
<keyword evidence="3 5" id="KW-1133">Transmembrane helix</keyword>
<feature type="domain" description="Late embryogenesis abundant protein LEA-2 subgroup" evidence="7">
    <location>
        <begin position="157"/>
        <end position="263"/>
    </location>
</feature>
<dbReference type="Proteomes" id="UP001633002">
    <property type="component" value="Unassembled WGS sequence"/>
</dbReference>
<name>A0ABD3GRG3_9MARC</name>
<evidence type="ECO:0000256" key="2">
    <source>
        <dbReference type="ARBA" id="ARBA00022692"/>
    </source>
</evidence>
<accession>A0ABD3GRG3</accession>
<dbReference type="AlphaFoldDB" id="A0ABD3GRG3"/>
<gene>
    <name evidence="8" type="ORF">R1sor_023646</name>
</gene>
<dbReference type="EMBL" id="JBJQOH010000007">
    <property type="protein sequence ID" value="KAL3680690.1"/>
    <property type="molecule type" value="Genomic_DNA"/>
</dbReference>
<evidence type="ECO:0000256" key="5">
    <source>
        <dbReference type="SAM" id="Phobius"/>
    </source>
</evidence>
<evidence type="ECO:0000259" key="7">
    <source>
        <dbReference type="Pfam" id="PF03168"/>
    </source>
</evidence>
<feature type="chain" id="PRO_5044820951" description="Late embryogenesis abundant protein LEA-2 subgroup domain-containing protein" evidence="6">
    <location>
        <begin position="22"/>
        <end position="290"/>
    </location>
</feature>
<evidence type="ECO:0000256" key="3">
    <source>
        <dbReference type="ARBA" id="ARBA00022989"/>
    </source>
</evidence>
<dbReference type="Pfam" id="PF03168">
    <property type="entry name" value="LEA_2"/>
    <property type="match status" value="1"/>
</dbReference>
<protein>
    <recommendedName>
        <fullName evidence="7">Late embryogenesis abundant protein LEA-2 subgroup domain-containing protein</fullName>
    </recommendedName>
</protein>
<evidence type="ECO:0000313" key="9">
    <source>
        <dbReference type="Proteomes" id="UP001633002"/>
    </source>
</evidence>
<evidence type="ECO:0000256" key="6">
    <source>
        <dbReference type="SAM" id="SignalP"/>
    </source>
</evidence>
<dbReference type="InterPro" id="IPR044839">
    <property type="entry name" value="NDR1-like"/>
</dbReference>
<feature type="signal peptide" evidence="6">
    <location>
        <begin position="1"/>
        <end position="21"/>
    </location>
</feature>
<evidence type="ECO:0000256" key="1">
    <source>
        <dbReference type="ARBA" id="ARBA00004167"/>
    </source>
</evidence>
<evidence type="ECO:0000256" key="4">
    <source>
        <dbReference type="ARBA" id="ARBA00023136"/>
    </source>
</evidence>
<dbReference type="InterPro" id="IPR004864">
    <property type="entry name" value="LEA_2"/>
</dbReference>